<keyword evidence="6 7" id="KW-0961">Cell wall biogenesis/degradation</keyword>
<dbReference type="CDD" id="cd08010">
    <property type="entry name" value="MltG_like"/>
    <property type="match status" value="1"/>
</dbReference>
<dbReference type="PANTHER" id="PTHR30518:SF2">
    <property type="entry name" value="ENDOLYTIC MUREIN TRANSGLYCOSYLASE"/>
    <property type="match status" value="1"/>
</dbReference>
<dbReference type="Gene3D" id="3.30.160.60">
    <property type="entry name" value="Classic Zinc Finger"/>
    <property type="match status" value="2"/>
</dbReference>
<dbReference type="FunFam" id="3.30.160.60:FF:000242">
    <property type="entry name" value="Endolytic murein transglycosylase"/>
    <property type="match status" value="1"/>
</dbReference>
<dbReference type="GO" id="GO:0009252">
    <property type="term" value="P:peptidoglycan biosynthetic process"/>
    <property type="evidence" value="ECO:0007669"/>
    <property type="project" value="UniProtKB-UniRule"/>
</dbReference>
<evidence type="ECO:0000256" key="3">
    <source>
        <dbReference type="ARBA" id="ARBA00022989"/>
    </source>
</evidence>
<keyword evidence="10" id="KW-1185">Reference proteome</keyword>
<keyword evidence="2 7" id="KW-0812">Transmembrane</keyword>
<dbReference type="OrthoDB" id="9814591at2"/>
<dbReference type="Pfam" id="PF02618">
    <property type="entry name" value="YceG"/>
    <property type="match status" value="1"/>
</dbReference>
<evidence type="ECO:0000313" key="10">
    <source>
        <dbReference type="Proteomes" id="UP000094936"/>
    </source>
</evidence>
<comment type="catalytic activity">
    <reaction evidence="7">
        <text>a peptidoglycan chain = a peptidoglycan chain with N-acetyl-1,6-anhydromuramyl-[peptide] at the reducing end + a peptidoglycan chain with N-acetylglucosamine at the non-reducing end.</text>
        <dbReference type="EC" id="4.2.2.29"/>
    </reaction>
</comment>
<sequence>MLKKIAILLLLSVVATVSVAAWSVKQIDLFVSTPLNLEQPELITVTEGAHFNKMLKYLNESGLVESSPWARWAVKRYPELARVKVGTYQIKPGMTLADTFAVFRKGKEHQFSITFVEGSRFSEWKKQLASTDNLKHDTQQLSEAELVKALKLKVDNIEGMLLPETYNFVAGQSELSILKRAADEMQKTLDAAWSNRQASLPVKTPYELLTLASIVEKETAVSDERAKVASVFANRLNKRMRLQTDPTVIYGMGERYKGNITKKDLREKTPYNTYVIRGLPPTPIAMPGAASILAAANPVKTPYYYFVADGTGGHTFSKTLSEHNRAVKKLIRIQRKK</sequence>
<proteinExistence type="inferred from homology"/>
<comment type="function">
    <text evidence="7">Functions as a peptidoglycan terminase that cleaves nascent peptidoglycan strands endolytically to terminate their elongation.</text>
</comment>
<evidence type="ECO:0000256" key="2">
    <source>
        <dbReference type="ARBA" id="ARBA00022692"/>
    </source>
</evidence>
<reference evidence="9 10" key="1">
    <citation type="submission" date="2016-05" db="EMBL/GenBank/DDBJ databases">
        <title>Genomic Taxonomy of the Vibrionaceae.</title>
        <authorList>
            <person name="Gomez-Gil B."/>
            <person name="Enciso-Ibarra J."/>
        </authorList>
    </citation>
    <scope>NUCLEOTIDE SEQUENCE [LARGE SCALE GENOMIC DNA]</scope>
    <source>
        <strain evidence="9 10">CAIM 1920</strain>
    </source>
</reference>
<organism evidence="9 10">
    <name type="scientific">Veronia pacifica</name>
    <dbReference type="NCBI Taxonomy" id="1080227"/>
    <lineage>
        <taxon>Bacteria</taxon>
        <taxon>Pseudomonadati</taxon>
        <taxon>Pseudomonadota</taxon>
        <taxon>Gammaproteobacteria</taxon>
        <taxon>Vibrionales</taxon>
        <taxon>Vibrionaceae</taxon>
        <taxon>Veronia</taxon>
    </lineage>
</organism>
<feature type="chain" id="PRO_5008673299" description="Endolytic murein transglycosylase" evidence="8">
    <location>
        <begin position="21"/>
        <end position="337"/>
    </location>
</feature>
<dbReference type="NCBIfam" id="TIGR00247">
    <property type="entry name" value="endolytic transglycosylase MltG"/>
    <property type="match status" value="1"/>
</dbReference>
<keyword evidence="8" id="KW-0732">Signal</keyword>
<feature type="site" description="Important for catalytic activity" evidence="7">
    <location>
        <position position="218"/>
    </location>
</feature>
<accession>A0A1C3EPL4</accession>
<evidence type="ECO:0000256" key="4">
    <source>
        <dbReference type="ARBA" id="ARBA00023136"/>
    </source>
</evidence>
<dbReference type="RefSeq" id="WP_068899701.1">
    <property type="nucleotide sequence ID" value="NZ_JBHUIF010000033.1"/>
</dbReference>
<keyword evidence="7" id="KW-0997">Cell inner membrane</keyword>
<dbReference type="STRING" id="1080227.A8L45_04555"/>
<comment type="caution">
    <text evidence="9">The sequence shown here is derived from an EMBL/GenBank/DDBJ whole genome shotgun (WGS) entry which is preliminary data.</text>
</comment>
<keyword evidence="4 7" id="KW-0472">Membrane</keyword>
<dbReference type="PANTHER" id="PTHR30518">
    <property type="entry name" value="ENDOLYTIC MUREIN TRANSGLYCOSYLASE"/>
    <property type="match status" value="1"/>
</dbReference>
<dbReference type="GO" id="GO:0008932">
    <property type="term" value="F:lytic endotransglycosylase activity"/>
    <property type="evidence" value="ECO:0007669"/>
    <property type="project" value="UniProtKB-UniRule"/>
</dbReference>
<dbReference type="GO" id="GO:0071555">
    <property type="term" value="P:cell wall organization"/>
    <property type="evidence" value="ECO:0007669"/>
    <property type="project" value="UniProtKB-KW"/>
</dbReference>
<dbReference type="GO" id="GO:0005886">
    <property type="term" value="C:plasma membrane"/>
    <property type="evidence" value="ECO:0007669"/>
    <property type="project" value="UniProtKB-UniRule"/>
</dbReference>
<gene>
    <name evidence="7" type="primary">mltG</name>
    <name evidence="9" type="ORF">A8L45_04555</name>
</gene>
<evidence type="ECO:0000256" key="8">
    <source>
        <dbReference type="SAM" id="SignalP"/>
    </source>
</evidence>
<keyword evidence="3 7" id="KW-1133">Transmembrane helix</keyword>
<keyword evidence="5 7" id="KW-0456">Lyase</keyword>
<dbReference type="InterPro" id="IPR003770">
    <property type="entry name" value="MLTG-like"/>
</dbReference>
<evidence type="ECO:0000256" key="6">
    <source>
        <dbReference type="ARBA" id="ARBA00023316"/>
    </source>
</evidence>
<dbReference type="EMBL" id="LYBM01000005">
    <property type="protein sequence ID" value="ODA35190.1"/>
    <property type="molecule type" value="Genomic_DNA"/>
</dbReference>
<name>A0A1C3EPL4_9GAMM</name>
<evidence type="ECO:0000313" key="9">
    <source>
        <dbReference type="EMBL" id="ODA35190.1"/>
    </source>
</evidence>
<evidence type="ECO:0000256" key="7">
    <source>
        <dbReference type="HAMAP-Rule" id="MF_02065"/>
    </source>
</evidence>
<dbReference type="HAMAP" id="MF_02065">
    <property type="entry name" value="MltG"/>
    <property type="match status" value="1"/>
</dbReference>
<feature type="signal peptide" evidence="8">
    <location>
        <begin position="1"/>
        <end position="20"/>
    </location>
</feature>
<evidence type="ECO:0000256" key="5">
    <source>
        <dbReference type="ARBA" id="ARBA00023239"/>
    </source>
</evidence>
<comment type="similarity">
    <text evidence="7">Belongs to the transglycosylase MltG family.</text>
</comment>
<dbReference type="EC" id="4.2.2.29" evidence="7"/>
<protein>
    <recommendedName>
        <fullName evidence="7">Endolytic murein transglycosylase</fullName>
        <ecNumber evidence="7">4.2.2.29</ecNumber>
    </recommendedName>
    <alternativeName>
        <fullName evidence="7">Peptidoglycan lytic transglycosylase</fullName>
    </alternativeName>
    <alternativeName>
        <fullName evidence="7">Peptidoglycan polymerization terminase</fullName>
    </alternativeName>
</protein>
<evidence type="ECO:0000256" key="1">
    <source>
        <dbReference type="ARBA" id="ARBA00022475"/>
    </source>
</evidence>
<dbReference type="AlphaFoldDB" id="A0A1C3EPL4"/>
<dbReference type="Proteomes" id="UP000094936">
    <property type="component" value="Unassembled WGS sequence"/>
</dbReference>
<keyword evidence="1 7" id="KW-1003">Cell membrane</keyword>